<dbReference type="SUPFAM" id="SSF53067">
    <property type="entry name" value="Actin-like ATPase domain"/>
    <property type="match status" value="1"/>
</dbReference>
<dbReference type="GO" id="GO:0003824">
    <property type="term" value="F:catalytic activity"/>
    <property type="evidence" value="ECO:0007669"/>
    <property type="project" value="InterPro"/>
</dbReference>
<organism evidence="4 5">
    <name type="scientific">Strongylocentrotus purpuratus</name>
    <name type="common">Purple sea urchin</name>
    <dbReference type="NCBI Taxonomy" id="7668"/>
    <lineage>
        <taxon>Eukaryota</taxon>
        <taxon>Metazoa</taxon>
        <taxon>Echinodermata</taxon>
        <taxon>Eleutherozoa</taxon>
        <taxon>Echinozoa</taxon>
        <taxon>Echinoidea</taxon>
        <taxon>Euechinoidea</taxon>
        <taxon>Echinacea</taxon>
        <taxon>Camarodonta</taxon>
        <taxon>Echinidea</taxon>
        <taxon>Strongylocentrotidae</taxon>
        <taxon>Strongylocentrotus</taxon>
    </lineage>
</organism>
<proteinExistence type="inferred from homology"/>
<dbReference type="Pfam" id="PF02543">
    <property type="entry name" value="Carbam_trans_N"/>
    <property type="match status" value="1"/>
</dbReference>
<comment type="similarity">
    <text evidence="1">Belongs to the NodU/CmcH family.</text>
</comment>
<evidence type="ECO:0000313" key="5">
    <source>
        <dbReference type="Proteomes" id="UP000007110"/>
    </source>
</evidence>
<dbReference type="EnsemblMetazoa" id="XM_030975661">
    <property type="protein sequence ID" value="XP_030831521"/>
    <property type="gene ID" value="LOC752072"/>
</dbReference>
<dbReference type="Gene3D" id="3.30.420.40">
    <property type="match status" value="1"/>
</dbReference>
<evidence type="ECO:0000259" key="2">
    <source>
        <dbReference type="Pfam" id="PF02543"/>
    </source>
</evidence>
<dbReference type="GeneID" id="752072"/>
<feature type="domain" description="Carbamoyltransferase" evidence="2">
    <location>
        <begin position="90"/>
        <end position="317"/>
    </location>
</feature>
<dbReference type="PANTHER" id="PTHR34847:SF1">
    <property type="entry name" value="NODULATION PROTEIN U"/>
    <property type="match status" value="1"/>
</dbReference>
<dbReference type="OMA" id="MGKPIVH"/>
<reference evidence="4" key="2">
    <citation type="submission" date="2021-01" db="UniProtKB">
        <authorList>
            <consortium name="EnsemblMetazoa"/>
        </authorList>
    </citation>
    <scope>IDENTIFICATION</scope>
</reference>
<dbReference type="InterPro" id="IPR038152">
    <property type="entry name" value="Carbam_trans_C_sf"/>
</dbReference>
<evidence type="ECO:0008006" key="6">
    <source>
        <dbReference type="Google" id="ProtNLM"/>
    </source>
</evidence>
<name>A0A7M7N5R0_STRPU</name>
<evidence type="ECO:0000313" key="4">
    <source>
        <dbReference type="EnsemblMetazoa" id="XP_030831521"/>
    </source>
</evidence>
<evidence type="ECO:0000259" key="3">
    <source>
        <dbReference type="Pfam" id="PF16861"/>
    </source>
</evidence>
<protein>
    <recommendedName>
        <fullName evidence="6">Carbamoyltransferase</fullName>
    </recommendedName>
</protein>
<evidence type="ECO:0000256" key="1">
    <source>
        <dbReference type="ARBA" id="ARBA00006129"/>
    </source>
</evidence>
<dbReference type="InterPro" id="IPR043129">
    <property type="entry name" value="ATPase_NBD"/>
</dbReference>
<dbReference type="InParanoid" id="A0A7M7N5R0"/>
<dbReference type="InterPro" id="IPR031730">
    <property type="entry name" value="Carbam_trans_C"/>
</dbReference>
<dbReference type="CDD" id="cd24033">
    <property type="entry name" value="ASKHA_NBD_NodU_CmcH-like_N"/>
    <property type="match status" value="1"/>
</dbReference>
<feature type="domain" description="Carbamoyltransferase C-terminal" evidence="3">
    <location>
        <begin position="360"/>
        <end position="429"/>
    </location>
</feature>
<dbReference type="AlphaFoldDB" id="A0A7M7N5R0"/>
<dbReference type="Proteomes" id="UP000007110">
    <property type="component" value="Unassembled WGS sequence"/>
</dbReference>
<dbReference type="PANTHER" id="PTHR34847">
    <property type="entry name" value="NODULATION PROTEIN U"/>
    <property type="match status" value="1"/>
</dbReference>
<dbReference type="Gene3D" id="3.90.870.20">
    <property type="entry name" value="Carbamoyltransferase, C-terminal domain"/>
    <property type="match status" value="1"/>
</dbReference>
<reference evidence="5" key="1">
    <citation type="submission" date="2015-02" db="EMBL/GenBank/DDBJ databases">
        <title>Genome sequencing for Strongylocentrotus purpuratus.</title>
        <authorList>
            <person name="Murali S."/>
            <person name="Liu Y."/>
            <person name="Vee V."/>
            <person name="English A."/>
            <person name="Wang M."/>
            <person name="Skinner E."/>
            <person name="Han Y."/>
            <person name="Muzny D.M."/>
            <person name="Worley K.C."/>
            <person name="Gibbs R.A."/>
        </authorList>
    </citation>
    <scope>NUCLEOTIDE SEQUENCE</scope>
</reference>
<dbReference type="KEGG" id="spu:752072"/>
<sequence length="587" mass="65122">MPAIIAFHTLHDANVSICEDGKLLAVLELERLFAKRYFCSGQRKSVFTEQWQQAIDLMIKFTGLSSFDVAVCSWVLPSQREILQTLVNAKEWVTVDHHKCHAALGLYDSPFSDALILSYDGGGNDGTFNVYQGNRRDGVELIEKVCLNLGTPYRQIAMAMPEVTRQEYDPESITTFMRFAPLAMSGKIMGYAALGNVREEWLPHFKEYYKEFLTPLISVFNLGERLGVSLEPNALDNSTARDVAATSQHVFTQLLLDQISKFLDLYRKANNSEPDGIVLTGGCALNVHANQSVIEEFGYPVHIPSAPNDCGISVGAAWCVESPKERCPTLYAGLPLFDVNYLDAVAMERDATKVTVAEVAALLVEGAIIGIVRGRQEFGPRALGHRSLVCYPNRLALKEEINKLKSREWFRPLCPAITERSAARMFLGRESSKKKRCGGNEDPCLSSSPSKVDSPLCLQAVPGESPADWMGLSPYMSFAPPLREEAQKLFPAIAHYDGTARLQTVSPSSEPWFHSLLEEVGRQADDGGYEILLNTSFNVKGKPILNHLSTALEILDSSPEGTMTHVLIEDWLFTPQRQKTPVVDESR</sequence>
<feature type="domain" description="Carbamoyltransferase C-terminal" evidence="3">
    <location>
        <begin position="472"/>
        <end position="572"/>
    </location>
</feature>
<dbReference type="Pfam" id="PF16861">
    <property type="entry name" value="Carbam_trans_C"/>
    <property type="match status" value="2"/>
</dbReference>
<keyword evidence="5" id="KW-1185">Reference proteome</keyword>
<dbReference type="OrthoDB" id="10008814at2759"/>
<dbReference type="InterPro" id="IPR003696">
    <property type="entry name" value="Carbtransf_dom"/>
</dbReference>
<dbReference type="InterPro" id="IPR051338">
    <property type="entry name" value="NodU/CmcH_Carbamoyltrnsfr"/>
</dbReference>
<accession>A0A7M7N5R0</accession>
<dbReference type="RefSeq" id="XP_030831521.1">
    <property type="nucleotide sequence ID" value="XM_030975661.1"/>
</dbReference>